<dbReference type="GO" id="GO:0005886">
    <property type="term" value="C:plasma membrane"/>
    <property type="evidence" value="ECO:0007669"/>
    <property type="project" value="UniProtKB-SubCell"/>
</dbReference>
<organism evidence="9 10">
    <name type="scientific">Drouetiella hepatica Uher 2000/2452</name>
    <dbReference type="NCBI Taxonomy" id="904376"/>
    <lineage>
        <taxon>Bacteria</taxon>
        <taxon>Bacillati</taxon>
        <taxon>Cyanobacteriota</taxon>
        <taxon>Cyanophyceae</taxon>
        <taxon>Oculatellales</taxon>
        <taxon>Oculatellaceae</taxon>
        <taxon>Drouetiella</taxon>
    </lineage>
</organism>
<feature type="transmembrane region" description="Helical" evidence="8">
    <location>
        <begin position="96"/>
        <end position="120"/>
    </location>
</feature>
<evidence type="ECO:0000256" key="5">
    <source>
        <dbReference type="ARBA" id="ARBA00022692"/>
    </source>
</evidence>
<evidence type="ECO:0000313" key="9">
    <source>
        <dbReference type="EMBL" id="MBW4658959.1"/>
    </source>
</evidence>
<feature type="transmembrane region" description="Helical" evidence="8">
    <location>
        <begin position="191"/>
        <end position="211"/>
    </location>
</feature>
<keyword evidence="4" id="KW-1003">Cell membrane</keyword>
<dbReference type="Gene3D" id="1.20.1530.20">
    <property type="match status" value="1"/>
</dbReference>
<evidence type="ECO:0000313" key="10">
    <source>
        <dbReference type="Proteomes" id="UP000757435"/>
    </source>
</evidence>
<keyword evidence="3" id="KW-0813">Transport</keyword>
<keyword evidence="7 8" id="KW-0472">Membrane</keyword>
<evidence type="ECO:0000256" key="3">
    <source>
        <dbReference type="ARBA" id="ARBA00022448"/>
    </source>
</evidence>
<evidence type="ECO:0000256" key="7">
    <source>
        <dbReference type="ARBA" id="ARBA00023136"/>
    </source>
</evidence>
<comment type="similarity">
    <text evidence="2">Belongs to the auxin efflux carrier (TC 2.A.69) family.</text>
</comment>
<dbReference type="InterPro" id="IPR038770">
    <property type="entry name" value="Na+/solute_symporter_sf"/>
</dbReference>
<name>A0A951QBQ9_9CYAN</name>
<dbReference type="Proteomes" id="UP000757435">
    <property type="component" value="Unassembled WGS sequence"/>
</dbReference>
<dbReference type="GO" id="GO:0055085">
    <property type="term" value="P:transmembrane transport"/>
    <property type="evidence" value="ECO:0007669"/>
    <property type="project" value="InterPro"/>
</dbReference>
<dbReference type="PANTHER" id="PTHR36838">
    <property type="entry name" value="AUXIN EFFLUX CARRIER FAMILY PROTEIN"/>
    <property type="match status" value="1"/>
</dbReference>
<comment type="caution">
    <text evidence="9">The sequence shown here is derived from an EMBL/GenBank/DDBJ whole genome shotgun (WGS) entry which is preliminary data.</text>
</comment>
<keyword evidence="6 8" id="KW-1133">Transmembrane helix</keyword>
<feature type="transmembrane region" description="Helical" evidence="8">
    <location>
        <begin position="163"/>
        <end position="185"/>
    </location>
</feature>
<reference evidence="9" key="2">
    <citation type="journal article" date="2022" name="Microbiol. Resour. Announc.">
        <title>Metagenome Sequencing to Explore Phylogenomics of Terrestrial Cyanobacteria.</title>
        <authorList>
            <person name="Ward R.D."/>
            <person name="Stajich J.E."/>
            <person name="Johansen J.R."/>
            <person name="Huntemann M."/>
            <person name="Clum A."/>
            <person name="Foster B."/>
            <person name="Foster B."/>
            <person name="Roux S."/>
            <person name="Palaniappan K."/>
            <person name="Varghese N."/>
            <person name="Mukherjee S."/>
            <person name="Reddy T.B.K."/>
            <person name="Daum C."/>
            <person name="Copeland A."/>
            <person name="Chen I.A."/>
            <person name="Ivanova N.N."/>
            <person name="Kyrpides N.C."/>
            <person name="Shapiro N."/>
            <person name="Eloe-Fadrosh E.A."/>
            <person name="Pietrasiak N."/>
        </authorList>
    </citation>
    <scope>NUCLEOTIDE SEQUENCE</scope>
    <source>
        <strain evidence="9">UHER 2000/2452</strain>
    </source>
</reference>
<dbReference type="Pfam" id="PF03547">
    <property type="entry name" value="Mem_trans"/>
    <property type="match status" value="1"/>
</dbReference>
<evidence type="ECO:0000256" key="6">
    <source>
        <dbReference type="ARBA" id="ARBA00022989"/>
    </source>
</evidence>
<evidence type="ECO:0000256" key="2">
    <source>
        <dbReference type="ARBA" id="ARBA00010145"/>
    </source>
</evidence>
<evidence type="ECO:0000256" key="1">
    <source>
        <dbReference type="ARBA" id="ARBA00004651"/>
    </source>
</evidence>
<feature type="transmembrane region" description="Helical" evidence="8">
    <location>
        <begin position="6"/>
        <end position="27"/>
    </location>
</feature>
<evidence type="ECO:0000256" key="4">
    <source>
        <dbReference type="ARBA" id="ARBA00022475"/>
    </source>
</evidence>
<feature type="transmembrane region" description="Helical" evidence="8">
    <location>
        <begin position="223"/>
        <end position="245"/>
    </location>
</feature>
<sequence>MAGLENLLKLYATLVSGVGLGLLLGYKLPPKIPSYLGKFLFWVGAPLSIAVFMRQADLSASVLVAPLICWVALALGAGLAWIWIRRSNLQLKPTQGSFLLAAMVGNTGYLGFPVTLALAGTQYFGWAVLYDTLGSTLGAYGLGVMMAAYFGKGSNSQAALFKALVQNPALWSFCLGLGLRLIHFPEAIENGLQTCAWGVIALSLILIGMRLSQIRSWRNVQQATVSLCIKMLIVPLVLGLLLPLFGVTGMPLLVIVLQMAMPPAFATLVIAEAYDLDRDLTVTTLAIGSVLLLVMLPLWLWLFAPVP</sequence>
<feature type="transmembrane region" description="Helical" evidence="8">
    <location>
        <begin position="62"/>
        <end position="84"/>
    </location>
</feature>
<protein>
    <submittedName>
        <fullName evidence="9">AEC family transporter</fullName>
    </submittedName>
</protein>
<dbReference type="AlphaFoldDB" id="A0A951QBQ9"/>
<evidence type="ECO:0000256" key="8">
    <source>
        <dbReference type="SAM" id="Phobius"/>
    </source>
</evidence>
<dbReference type="InterPro" id="IPR004776">
    <property type="entry name" value="Mem_transp_PIN-like"/>
</dbReference>
<proteinExistence type="inferred from homology"/>
<dbReference type="PANTHER" id="PTHR36838:SF1">
    <property type="entry name" value="SLR1864 PROTEIN"/>
    <property type="match status" value="1"/>
</dbReference>
<feature type="transmembrane region" description="Helical" evidence="8">
    <location>
        <begin position="251"/>
        <end position="270"/>
    </location>
</feature>
<accession>A0A951QBQ9</accession>
<reference evidence="9" key="1">
    <citation type="submission" date="2021-05" db="EMBL/GenBank/DDBJ databases">
        <authorList>
            <person name="Pietrasiak N."/>
            <person name="Ward R."/>
            <person name="Stajich J.E."/>
            <person name="Kurbessoian T."/>
        </authorList>
    </citation>
    <scope>NUCLEOTIDE SEQUENCE</scope>
    <source>
        <strain evidence="9">UHER 2000/2452</strain>
    </source>
</reference>
<comment type="subcellular location">
    <subcellularLocation>
        <location evidence="1">Cell membrane</location>
        <topology evidence="1">Multi-pass membrane protein</topology>
    </subcellularLocation>
</comment>
<feature type="transmembrane region" description="Helical" evidence="8">
    <location>
        <begin position="132"/>
        <end position="151"/>
    </location>
</feature>
<gene>
    <name evidence="9" type="ORF">KME15_09805</name>
</gene>
<keyword evidence="5 8" id="KW-0812">Transmembrane</keyword>
<feature type="transmembrane region" description="Helical" evidence="8">
    <location>
        <begin position="39"/>
        <end position="56"/>
    </location>
</feature>
<feature type="transmembrane region" description="Helical" evidence="8">
    <location>
        <begin position="282"/>
        <end position="304"/>
    </location>
</feature>
<dbReference type="EMBL" id="JAHHHD010000008">
    <property type="protein sequence ID" value="MBW4658959.1"/>
    <property type="molecule type" value="Genomic_DNA"/>
</dbReference>